<keyword evidence="8" id="KW-1185">Reference proteome</keyword>
<evidence type="ECO:0000259" key="6">
    <source>
        <dbReference type="Pfam" id="PF00501"/>
    </source>
</evidence>
<feature type="non-terminal residue" evidence="7">
    <location>
        <position position="146"/>
    </location>
</feature>
<dbReference type="GO" id="GO:0004467">
    <property type="term" value="F:long-chain fatty acid-CoA ligase activity"/>
    <property type="evidence" value="ECO:0007669"/>
    <property type="project" value="TreeGrafter"/>
</dbReference>
<dbReference type="GO" id="GO:0005324">
    <property type="term" value="F:long-chain fatty acid transmembrane transporter activity"/>
    <property type="evidence" value="ECO:0007669"/>
    <property type="project" value="TreeGrafter"/>
</dbReference>
<dbReference type="PANTHER" id="PTHR43107">
    <property type="entry name" value="LONG-CHAIN FATTY ACID TRANSPORT PROTEIN"/>
    <property type="match status" value="1"/>
</dbReference>
<reference evidence="7" key="1">
    <citation type="submission" date="2019-10" db="EMBL/GenBank/DDBJ databases">
        <title>Bird 10,000 Genomes (B10K) Project - Family phase.</title>
        <authorList>
            <person name="Zhang G."/>
        </authorList>
    </citation>
    <scope>NUCLEOTIDE SEQUENCE</scope>
    <source>
        <strain evidence="7">B10K-DU-002-69</strain>
        <tissue evidence="7">Muscle</tissue>
    </source>
</reference>
<dbReference type="Gene3D" id="3.40.50.12780">
    <property type="entry name" value="N-terminal domain of ligase-like"/>
    <property type="match status" value="1"/>
</dbReference>
<dbReference type="GO" id="GO:0005789">
    <property type="term" value="C:endoplasmic reticulum membrane"/>
    <property type="evidence" value="ECO:0007669"/>
    <property type="project" value="TreeGrafter"/>
</dbReference>
<comment type="caution">
    <text evidence="7">The sequence shown here is derived from an EMBL/GenBank/DDBJ whole genome shotgun (WGS) entry which is preliminary data.</text>
</comment>
<dbReference type="AlphaFoldDB" id="A0A851DN02"/>
<comment type="catalytic activity">
    <reaction evidence="5">
        <text>tetracosanoate + ATP + CoA = tetracosanoyl-CoA + AMP + diphosphate</text>
        <dbReference type="Rhea" id="RHEA:33639"/>
        <dbReference type="ChEBI" id="CHEBI:30616"/>
        <dbReference type="ChEBI" id="CHEBI:31014"/>
        <dbReference type="ChEBI" id="CHEBI:33019"/>
        <dbReference type="ChEBI" id="CHEBI:57287"/>
        <dbReference type="ChEBI" id="CHEBI:65052"/>
        <dbReference type="ChEBI" id="CHEBI:456215"/>
    </reaction>
    <physiologicalReaction direction="left-to-right" evidence="5">
        <dbReference type="Rhea" id="RHEA:33640"/>
    </physiologicalReaction>
</comment>
<name>A0A851DN02_TODME</name>
<proteinExistence type="inferred from homology"/>
<dbReference type="SUPFAM" id="SSF56801">
    <property type="entry name" value="Acetyl-CoA synthetase-like"/>
    <property type="match status" value="1"/>
</dbReference>
<comment type="similarity">
    <text evidence="1">Belongs to the ATP-dependent AMP-binding enzyme family.</text>
</comment>
<dbReference type="GO" id="GO:0044539">
    <property type="term" value="P:long-chain fatty acid import into cell"/>
    <property type="evidence" value="ECO:0007669"/>
    <property type="project" value="TreeGrafter"/>
</dbReference>
<keyword evidence="2" id="KW-0436">Ligase</keyword>
<dbReference type="GO" id="GO:0008206">
    <property type="term" value="P:bile acid metabolic process"/>
    <property type="evidence" value="ECO:0007669"/>
    <property type="project" value="TreeGrafter"/>
</dbReference>
<protein>
    <recommendedName>
        <fullName evidence="4">Long-chain-fatty-acid--CoA ligase</fullName>
    </recommendedName>
</protein>
<organism evidence="7 8">
    <name type="scientific">Todus mexicanus</name>
    <name type="common">Puerto Rican tody</name>
    <dbReference type="NCBI Taxonomy" id="135184"/>
    <lineage>
        <taxon>Eukaryota</taxon>
        <taxon>Metazoa</taxon>
        <taxon>Chordata</taxon>
        <taxon>Craniata</taxon>
        <taxon>Vertebrata</taxon>
        <taxon>Euteleostomi</taxon>
        <taxon>Archelosauria</taxon>
        <taxon>Archosauria</taxon>
        <taxon>Dinosauria</taxon>
        <taxon>Saurischia</taxon>
        <taxon>Theropoda</taxon>
        <taxon>Coelurosauria</taxon>
        <taxon>Aves</taxon>
        <taxon>Neognathae</taxon>
        <taxon>Neoaves</taxon>
        <taxon>Telluraves</taxon>
        <taxon>Coraciimorphae</taxon>
        <taxon>Coraciiformes</taxon>
        <taxon>Todidae</taxon>
        <taxon>Todus</taxon>
    </lineage>
</organism>
<evidence type="ECO:0000256" key="4">
    <source>
        <dbReference type="ARBA" id="ARBA00041297"/>
    </source>
</evidence>
<sequence>RRFNRRPPLTLLEVFRGHVDRWPLRPLLLFQEDLYTYGDAERFSNRLARVLRRRLGDGAGAGAGAGGGDGDSRRVTVAVLLPNQPNYVWSWLALAKLGWPMACVNYNARGRALTHALRSAGAVGLLVSPGEWGNGGCGGVYACVKG</sequence>
<dbReference type="InterPro" id="IPR000873">
    <property type="entry name" value="AMP-dep_synth/lig_dom"/>
</dbReference>
<evidence type="ECO:0000313" key="8">
    <source>
        <dbReference type="Proteomes" id="UP000660247"/>
    </source>
</evidence>
<dbReference type="PANTHER" id="PTHR43107:SF4">
    <property type="entry name" value="LONG-CHAIN FATTY ACID TRANSPORT PROTEIN 2"/>
    <property type="match status" value="1"/>
</dbReference>
<evidence type="ECO:0000256" key="1">
    <source>
        <dbReference type="ARBA" id="ARBA00006432"/>
    </source>
</evidence>
<evidence type="ECO:0000256" key="5">
    <source>
        <dbReference type="ARBA" id="ARBA00048666"/>
    </source>
</evidence>
<feature type="non-terminal residue" evidence="7">
    <location>
        <position position="1"/>
    </location>
</feature>
<dbReference type="EMBL" id="WEIS01082706">
    <property type="protein sequence ID" value="NWI69673.1"/>
    <property type="molecule type" value="Genomic_DNA"/>
</dbReference>
<dbReference type="GO" id="GO:0005886">
    <property type="term" value="C:plasma membrane"/>
    <property type="evidence" value="ECO:0007669"/>
    <property type="project" value="TreeGrafter"/>
</dbReference>
<evidence type="ECO:0000313" key="7">
    <source>
        <dbReference type="EMBL" id="NWI69673.1"/>
    </source>
</evidence>
<gene>
    <name evidence="7" type="primary">Slc27a2_0</name>
    <name evidence="7" type="ORF">TODMEX_R10500</name>
</gene>
<accession>A0A851DN02</accession>
<dbReference type="Proteomes" id="UP000660247">
    <property type="component" value="Unassembled WGS sequence"/>
</dbReference>
<feature type="domain" description="AMP-dependent synthetase/ligase" evidence="6">
    <location>
        <begin position="17"/>
        <end position="127"/>
    </location>
</feature>
<evidence type="ECO:0000256" key="2">
    <source>
        <dbReference type="ARBA" id="ARBA00022598"/>
    </source>
</evidence>
<comment type="catalytic activity">
    <reaction evidence="3">
        <text>a very long-chain fatty acid + ATP + CoA = a very long-chain fatty acyl-CoA + AMP + diphosphate</text>
        <dbReference type="Rhea" id="RHEA:54536"/>
        <dbReference type="ChEBI" id="CHEBI:30616"/>
        <dbReference type="ChEBI" id="CHEBI:33019"/>
        <dbReference type="ChEBI" id="CHEBI:57287"/>
        <dbReference type="ChEBI" id="CHEBI:58950"/>
        <dbReference type="ChEBI" id="CHEBI:138261"/>
        <dbReference type="ChEBI" id="CHEBI:456215"/>
    </reaction>
    <physiologicalReaction direction="left-to-right" evidence="3">
        <dbReference type="Rhea" id="RHEA:54537"/>
    </physiologicalReaction>
</comment>
<evidence type="ECO:0000256" key="3">
    <source>
        <dbReference type="ARBA" id="ARBA00036527"/>
    </source>
</evidence>
<dbReference type="InterPro" id="IPR042099">
    <property type="entry name" value="ANL_N_sf"/>
</dbReference>
<dbReference type="OrthoDB" id="288590at2759"/>
<dbReference type="Pfam" id="PF00501">
    <property type="entry name" value="AMP-binding"/>
    <property type="match status" value="1"/>
</dbReference>